<dbReference type="GO" id="GO:0000329">
    <property type="term" value="C:fungal-type vacuole membrane"/>
    <property type="evidence" value="ECO:0007669"/>
    <property type="project" value="TreeGrafter"/>
</dbReference>
<evidence type="ECO:0000313" key="10">
    <source>
        <dbReference type="Proteomes" id="UP000191024"/>
    </source>
</evidence>
<keyword evidence="6 7" id="KW-0472">Membrane</keyword>
<dbReference type="Pfam" id="PF02990">
    <property type="entry name" value="EMP70"/>
    <property type="match status" value="1"/>
</dbReference>
<feature type="transmembrane region" description="Helical" evidence="7">
    <location>
        <begin position="434"/>
        <end position="454"/>
    </location>
</feature>
<evidence type="ECO:0000256" key="5">
    <source>
        <dbReference type="ARBA" id="ARBA00022989"/>
    </source>
</evidence>
<feature type="signal peptide" evidence="7">
    <location>
        <begin position="1"/>
        <end position="18"/>
    </location>
</feature>
<keyword evidence="5 7" id="KW-1133">Transmembrane helix</keyword>
<dbReference type="PANTHER" id="PTHR10766:SF111">
    <property type="entry name" value="TRANSMEMBRANE 9 SUPERFAMILY MEMBER 2"/>
    <property type="match status" value="1"/>
</dbReference>
<feature type="transmembrane region" description="Helical" evidence="7">
    <location>
        <begin position="623"/>
        <end position="643"/>
    </location>
</feature>
<gene>
    <name evidence="9" type="ORF">LAMI_0H15368G</name>
</gene>
<keyword evidence="4 7" id="KW-0732">Signal</keyword>
<evidence type="ECO:0000256" key="1">
    <source>
        <dbReference type="ARBA" id="ARBA00004141"/>
    </source>
</evidence>
<dbReference type="GO" id="GO:0007034">
    <property type="term" value="P:vacuolar transport"/>
    <property type="evidence" value="ECO:0007669"/>
    <property type="project" value="TreeGrafter"/>
</dbReference>
<feature type="transmembrane region" description="Helical" evidence="7">
    <location>
        <begin position="394"/>
        <end position="422"/>
    </location>
</feature>
<accession>A0A1G4KIK7</accession>
<dbReference type="InterPro" id="IPR004240">
    <property type="entry name" value="EMP70"/>
</dbReference>
<dbReference type="GO" id="GO:0072657">
    <property type="term" value="P:protein localization to membrane"/>
    <property type="evidence" value="ECO:0007669"/>
    <property type="project" value="TreeGrafter"/>
</dbReference>
<dbReference type="PANTHER" id="PTHR10766">
    <property type="entry name" value="TRANSMEMBRANE 9 SUPERFAMILY PROTEIN"/>
    <property type="match status" value="1"/>
</dbReference>
<keyword evidence="10" id="KW-1185">Reference proteome</keyword>
<evidence type="ECO:0000256" key="6">
    <source>
        <dbReference type="ARBA" id="ARBA00023136"/>
    </source>
</evidence>
<feature type="transmembrane region" description="Helical" evidence="7">
    <location>
        <begin position="549"/>
        <end position="576"/>
    </location>
</feature>
<keyword evidence="3 7" id="KW-0812">Transmembrane</keyword>
<feature type="compositionally biased region" description="Low complexity" evidence="8">
    <location>
        <begin position="182"/>
        <end position="200"/>
    </location>
</feature>
<protein>
    <recommendedName>
        <fullName evidence="7">Transmembrane 9 superfamily member</fullName>
    </recommendedName>
</protein>
<name>A0A1G4KIK7_9SACH</name>
<evidence type="ECO:0000256" key="7">
    <source>
        <dbReference type="RuleBase" id="RU363079"/>
    </source>
</evidence>
<evidence type="ECO:0000256" key="2">
    <source>
        <dbReference type="ARBA" id="ARBA00005227"/>
    </source>
</evidence>
<dbReference type="OrthoDB" id="1666796at2759"/>
<dbReference type="Proteomes" id="UP000191024">
    <property type="component" value="Chromosome H"/>
</dbReference>
<organism evidence="9 10">
    <name type="scientific">Lachancea mirantina</name>
    <dbReference type="NCBI Taxonomy" id="1230905"/>
    <lineage>
        <taxon>Eukaryota</taxon>
        <taxon>Fungi</taxon>
        <taxon>Dikarya</taxon>
        <taxon>Ascomycota</taxon>
        <taxon>Saccharomycotina</taxon>
        <taxon>Saccharomycetes</taxon>
        <taxon>Saccharomycetales</taxon>
        <taxon>Saccharomycetaceae</taxon>
        <taxon>Lachancea</taxon>
    </lineage>
</organism>
<comment type="similarity">
    <text evidence="2 7">Belongs to the nonaspanin (TM9SF) (TC 9.A.2) family.</text>
</comment>
<dbReference type="EMBL" id="LT598468">
    <property type="protein sequence ID" value="SCV04344.1"/>
    <property type="molecule type" value="Genomic_DNA"/>
</dbReference>
<evidence type="ECO:0000256" key="3">
    <source>
        <dbReference type="ARBA" id="ARBA00022692"/>
    </source>
</evidence>
<evidence type="ECO:0000256" key="8">
    <source>
        <dbReference type="SAM" id="MobiDB-lite"/>
    </source>
</evidence>
<feature type="transmembrane region" description="Helical" evidence="7">
    <location>
        <begin position="588"/>
        <end position="611"/>
    </location>
</feature>
<proteinExistence type="inferred from homology"/>
<feature type="transmembrane region" description="Helical" evidence="7">
    <location>
        <begin position="466"/>
        <end position="490"/>
    </location>
</feature>
<reference evidence="10" key="1">
    <citation type="submission" date="2016-03" db="EMBL/GenBank/DDBJ databases">
        <authorList>
            <person name="Devillers H."/>
        </authorList>
    </citation>
    <scope>NUCLEOTIDE SEQUENCE [LARGE SCALE GENOMIC DNA]</scope>
</reference>
<dbReference type="GO" id="GO:0005768">
    <property type="term" value="C:endosome"/>
    <property type="evidence" value="ECO:0007669"/>
    <property type="project" value="TreeGrafter"/>
</dbReference>
<feature type="transmembrane region" description="Helical" evidence="7">
    <location>
        <begin position="655"/>
        <end position="685"/>
    </location>
</feature>
<evidence type="ECO:0000313" key="9">
    <source>
        <dbReference type="EMBL" id="SCV04344.1"/>
    </source>
</evidence>
<dbReference type="AlphaFoldDB" id="A0A1G4KIK7"/>
<evidence type="ECO:0000256" key="4">
    <source>
        <dbReference type="ARBA" id="ARBA00022729"/>
    </source>
</evidence>
<feature type="chain" id="PRO_5009028952" description="Transmembrane 9 superfamily member" evidence="7">
    <location>
        <begin position="19"/>
        <end position="695"/>
    </location>
</feature>
<sequence length="695" mass="78287">MIASVFLALFWVVVGTQAFYLPGIAPTTYHAGDSIPLLVNHLTPSMYFQHTDDEGHDLGDKESFLYSYDYYYEKLHFCRPETVEKQPESLGSIIFGDRIYNSPFELNMLEDKECVALCEQTIPAEDAKFINKLIKNGFFQNWLVDGLPAARQVRDERTKEVFYSQGFELGYVDSDGATFNGGNQASAGSSSTESLSSSGTKPVAESDYLELDDGYGVSKRDKVALQKRRKVTDKSEVVKNLEVPYFANHFDILIEYHDRGNNDYRVVGVTVNPASIKREDASQCAATGELLSLSETEDNKVQFTYSVKFTASDNVWATRWDNYLHVYDPKVQWFSLINFSIVVILLSSVVVHSLLRTLKEDLSRYNSFNLDDDFQEETGWKLIHGDVFRSPRKALLLSVLVGSGAQLFSMAAVTVLFAAFGLLSPSFRGSLTTVMFILYSLFGFFGSFTSMATYKFFGGQLWKVNMILTPILVPGSLFGCMLALNFFLIFVHSSGAIPFGTMCAIVALWILFSIPLSLAGSFVARKKCRWDEHPVKTNQIARQIPFQPWYLKTVPAAFIAGLFPFGSIAVELYFIYSSLWFNKIFYMFGFLFVSITLLTLTTSLVTVLLTYHSLCMENWQWQWRGFWIGGAGCATYVFVHSILFTRFRLGGLTTIVLYVGYSLVISILCCLITGSIGFLSSLFFVRKIYSSIKVD</sequence>
<comment type="subcellular location">
    <subcellularLocation>
        <location evidence="1">Membrane</location>
        <topology evidence="1">Multi-pass membrane protein</topology>
    </subcellularLocation>
</comment>
<feature type="region of interest" description="Disordered" evidence="8">
    <location>
        <begin position="182"/>
        <end position="202"/>
    </location>
</feature>
<feature type="transmembrane region" description="Helical" evidence="7">
    <location>
        <begin position="333"/>
        <end position="355"/>
    </location>
</feature>
<feature type="transmembrane region" description="Helical" evidence="7">
    <location>
        <begin position="496"/>
        <end position="519"/>
    </location>
</feature>